<proteinExistence type="predicted"/>
<dbReference type="EMBL" id="CAJNDS010000516">
    <property type="protein sequence ID" value="CAE7214306.1"/>
    <property type="molecule type" value="Genomic_DNA"/>
</dbReference>
<dbReference type="SUPFAM" id="SSF48452">
    <property type="entry name" value="TPR-like"/>
    <property type="match status" value="1"/>
</dbReference>
<reference evidence="2" key="1">
    <citation type="submission" date="2021-02" db="EMBL/GenBank/DDBJ databases">
        <authorList>
            <person name="Dougan E. K."/>
            <person name="Rhodes N."/>
            <person name="Thang M."/>
            <person name="Chan C."/>
        </authorList>
    </citation>
    <scope>NUCLEOTIDE SEQUENCE</scope>
</reference>
<dbReference type="OrthoDB" id="408751at2759"/>
<sequence length="225" mass="25342">MCLGTYVFGRLDEKNRRDLPGAKKRSQRARIHQDPSLHLDASLDEFKLQEEDMQIRFMHGVLGSGKTVFGSSVLVHVDNLHEYGLNLLRQGRLPEAEHAFFKAWESRAARLGADHPMVHQSLRECAEARRRRGKAAEAEAILQDHLCHGYHQRHPHRGNATLSTSCLHTATTPKNPRAERGSDFPTPDPGPWRGDETLVRRSFSMSAEIRRSPTATLKLLQTAGS</sequence>
<evidence type="ECO:0000313" key="2">
    <source>
        <dbReference type="EMBL" id="CAE7214306.1"/>
    </source>
</evidence>
<gene>
    <name evidence="2" type="primary">ABCG22</name>
    <name evidence="2" type="ORF">SNAT2548_LOCUS7426</name>
</gene>
<dbReference type="AlphaFoldDB" id="A0A812JSA1"/>
<dbReference type="Gene3D" id="1.25.40.10">
    <property type="entry name" value="Tetratricopeptide repeat domain"/>
    <property type="match status" value="1"/>
</dbReference>
<evidence type="ECO:0000313" key="3">
    <source>
        <dbReference type="Proteomes" id="UP000604046"/>
    </source>
</evidence>
<keyword evidence="3" id="KW-1185">Reference proteome</keyword>
<organism evidence="2 3">
    <name type="scientific">Symbiodinium natans</name>
    <dbReference type="NCBI Taxonomy" id="878477"/>
    <lineage>
        <taxon>Eukaryota</taxon>
        <taxon>Sar</taxon>
        <taxon>Alveolata</taxon>
        <taxon>Dinophyceae</taxon>
        <taxon>Suessiales</taxon>
        <taxon>Symbiodiniaceae</taxon>
        <taxon>Symbiodinium</taxon>
    </lineage>
</organism>
<name>A0A812JSA1_9DINO</name>
<dbReference type="Proteomes" id="UP000604046">
    <property type="component" value="Unassembled WGS sequence"/>
</dbReference>
<accession>A0A812JSA1</accession>
<dbReference type="InterPro" id="IPR011990">
    <property type="entry name" value="TPR-like_helical_dom_sf"/>
</dbReference>
<feature type="region of interest" description="Disordered" evidence="1">
    <location>
        <begin position="167"/>
        <end position="196"/>
    </location>
</feature>
<protein>
    <submittedName>
        <fullName evidence="2">ABCG22 protein</fullName>
    </submittedName>
</protein>
<evidence type="ECO:0000256" key="1">
    <source>
        <dbReference type="SAM" id="MobiDB-lite"/>
    </source>
</evidence>
<comment type="caution">
    <text evidence="2">The sequence shown here is derived from an EMBL/GenBank/DDBJ whole genome shotgun (WGS) entry which is preliminary data.</text>
</comment>